<evidence type="ECO:0000313" key="4">
    <source>
        <dbReference type="Proteomes" id="UP001278500"/>
    </source>
</evidence>
<dbReference type="InterPro" id="IPR021514">
    <property type="entry name" value="DUF3176"/>
</dbReference>
<name>A0AAE0JK28_9PEZI</name>
<dbReference type="PANTHER" id="PTHR37576:SF2">
    <property type="entry name" value="DEFECT AT LOW TEMPERATURE PROTEIN 1"/>
    <property type="match status" value="1"/>
</dbReference>
<feature type="region of interest" description="Disordered" evidence="1">
    <location>
        <begin position="535"/>
        <end position="564"/>
    </location>
</feature>
<keyword evidence="2" id="KW-0812">Transmembrane</keyword>
<dbReference type="RefSeq" id="XP_062684001.1">
    <property type="nucleotide sequence ID" value="XM_062831620.1"/>
</dbReference>
<dbReference type="Pfam" id="PF11374">
    <property type="entry name" value="DUF3176"/>
    <property type="match status" value="1"/>
</dbReference>
<keyword evidence="2" id="KW-0472">Membrane</keyword>
<evidence type="ECO:0000256" key="1">
    <source>
        <dbReference type="SAM" id="MobiDB-lite"/>
    </source>
</evidence>
<dbReference type="Proteomes" id="UP001278500">
    <property type="component" value="Unassembled WGS sequence"/>
</dbReference>
<reference evidence="3" key="1">
    <citation type="journal article" date="2023" name="Mol. Phylogenet. Evol.">
        <title>Genome-scale phylogeny and comparative genomics of the fungal order Sordariales.</title>
        <authorList>
            <person name="Hensen N."/>
            <person name="Bonometti L."/>
            <person name="Westerberg I."/>
            <person name="Brannstrom I.O."/>
            <person name="Guillou S."/>
            <person name="Cros-Aarteil S."/>
            <person name="Calhoun S."/>
            <person name="Haridas S."/>
            <person name="Kuo A."/>
            <person name="Mondo S."/>
            <person name="Pangilinan J."/>
            <person name="Riley R."/>
            <person name="LaButti K."/>
            <person name="Andreopoulos B."/>
            <person name="Lipzen A."/>
            <person name="Chen C."/>
            <person name="Yan M."/>
            <person name="Daum C."/>
            <person name="Ng V."/>
            <person name="Clum A."/>
            <person name="Steindorff A."/>
            <person name="Ohm R.A."/>
            <person name="Martin F."/>
            <person name="Silar P."/>
            <person name="Natvig D.O."/>
            <person name="Lalanne C."/>
            <person name="Gautier V."/>
            <person name="Ament-Velasquez S.L."/>
            <person name="Kruys A."/>
            <person name="Hutchinson M.I."/>
            <person name="Powell A.J."/>
            <person name="Barry K."/>
            <person name="Miller A.N."/>
            <person name="Grigoriev I.V."/>
            <person name="Debuchy R."/>
            <person name="Gladieux P."/>
            <person name="Hiltunen Thoren M."/>
            <person name="Johannesson H."/>
        </authorList>
    </citation>
    <scope>NUCLEOTIDE SEQUENCE</scope>
    <source>
        <strain evidence="3">CBS 560.94</strain>
    </source>
</reference>
<keyword evidence="4" id="KW-1185">Reference proteome</keyword>
<organism evidence="3 4">
    <name type="scientific">Neurospora tetraspora</name>
    <dbReference type="NCBI Taxonomy" id="94610"/>
    <lineage>
        <taxon>Eukaryota</taxon>
        <taxon>Fungi</taxon>
        <taxon>Dikarya</taxon>
        <taxon>Ascomycota</taxon>
        <taxon>Pezizomycotina</taxon>
        <taxon>Sordariomycetes</taxon>
        <taxon>Sordariomycetidae</taxon>
        <taxon>Sordariales</taxon>
        <taxon>Sordariaceae</taxon>
        <taxon>Neurospora</taxon>
    </lineage>
</organism>
<sequence>MESLIKNPMFPYNKHSSKDSAGKIPWKPGGLRRFPWFGIIPLVFCICCTGIAIGVVLESDGGLEKDWSGLKQPGVLLAYTSTLANALMGLAFAQAAVIFFWVQATTPVPISSLHHNWAGSSSTMGAIKSIFQGKAIRVSSVSILVTITALLRGPLIQRSSSVQVINVSQNGTIDLPITVNISNFWAGKMSTLDDSDDGQFSPGFSDVIRDFLDKAPLRIPGARCENCTLTIKAFGFDVINCTEISPNTDKYDLDPKHLPKKHQEGTPYGKIPMFQSSVTPTINYNLSEDDLWSVRWMFQVTTRRKANTGCTGAYLNHTCFLNPSAMLYDLSLQGEIATLQSKSWKNDSFVEPLVMINQVFINYQDVKAGNNWLPLSQVGTSLFNSTSWLKYYDRESYRTYNEGLIANLYAANWSSTDYNEPCYQYFNDPMDYIINSYREIAFRMSIRSAADPIYDLTGEITGELGKQLPPIMQKGVPYTRHATQVHYVANIPALILAVIVSLAGPLATLLLFGGWWRLGRDFTMSPLEIANAVLQSGRSKSESSGDDRPTSIDGSAGDDTSIQDEAPAARTQMSYNSIRNGDEPQLQGQSLAHVFAGCSGNASADELAKHFRHRGRTKNPNDGDEEEEPKVQYGVVESQTGDCLAFTVVTGSQGAAVRRPWKGETL</sequence>
<accession>A0AAE0JK28</accession>
<gene>
    <name evidence="3" type="ORF">B0H65DRAFT_96643</name>
</gene>
<evidence type="ECO:0000313" key="3">
    <source>
        <dbReference type="EMBL" id="KAK3350706.1"/>
    </source>
</evidence>
<feature type="transmembrane region" description="Helical" evidence="2">
    <location>
        <begin position="77"/>
        <end position="102"/>
    </location>
</feature>
<feature type="transmembrane region" description="Helical" evidence="2">
    <location>
        <begin position="493"/>
        <end position="516"/>
    </location>
</feature>
<dbReference type="PANTHER" id="PTHR37576">
    <property type="entry name" value="DEFECT AT LOW TEMPERATURE PROTEIN 1"/>
    <property type="match status" value="1"/>
</dbReference>
<evidence type="ECO:0000256" key="2">
    <source>
        <dbReference type="SAM" id="Phobius"/>
    </source>
</evidence>
<protein>
    <submittedName>
        <fullName evidence="3">Uncharacterized protein</fullName>
    </submittedName>
</protein>
<feature type="compositionally biased region" description="Basic and acidic residues" evidence="1">
    <location>
        <begin position="539"/>
        <end position="550"/>
    </location>
</feature>
<proteinExistence type="predicted"/>
<dbReference type="GeneID" id="87868774"/>
<comment type="caution">
    <text evidence="3">The sequence shown here is derived from an EMBL/GenBank/DDBJ whole genome shotgun (WGS) entry which is preliminary data.</text>
</comment>
<keyword evidence="2" id="KW-1133">Transmembrane helix</keyword>
<dbReference type="AlphaFoldDB" id="A0AAE0JK28"/>
<reference evidence="3" key="2">
    <citation type="submission" date="2023-06" db="EMBL/GenBank/DDBJ databases">
        <authorList>
            <consortium name="Lawrence Berkeley National Laboratory"/>
            <person name="Haridas S."/>
            <person name="Hensen N."/>
            <person name="Bonometti L."/>
            <person name="Westerberg I."/>
            <person name="Brannstrom I.O."/>
            <person name="Guillou S."/>
            <person name="Cros-Aarteil S."/>
            <person name="Calhoun S."/>
            <person name="Kuo A."/>
            <person name="Mondo S."/>
            <person name="Pangilinan J."/>
            <person name="Riley R."/>
            <person name="Labutti K."/>
            <person name="Andreopoulos B."/>
            <person name="Lipzen A."/>
            <person name="Chen C."/>
            <person name="Yanf M."/>
            <person name="Daum C."/>
            <person name="Ng V."/>
            <person name="Clum A."/>
            <person name="Steindorff A."/>
            <person name="Ohm R."/>
            <person name="Martin F."/>
            <person name="Silar P."/>
            <person name="Natvig D."/>
            <person name="Lalanne C."/>
            <person name="Gautier V."/>
            <person name="Ament-Velasquez S.L."/>
            <person name="Kruys A."/>
            <person name="Hutchinson M.I."/>
            <person name="Powell A.J."/>
            <person name="Barry K."/>
            <person name="Miller A.N."/>
            <person name="Grigoriev I.V."/>
            <person name="Debuchy R."/>
            <person name="Gladieux P."/>
            <person name="Thoren M.H."/>
            <person name="Johannesson H."/>
        </authorList>
    </citation>
    <scope>NUCLEOTIDE SEQUENCE</scope>
    <source>
        <strain evidence="3">CBS 560.94</strain>
    </source>
</reference>
<dbReference type="EMBL" id="JAUEPP010000002">
    <property type="protein sequence ID" value="KAK3350706.1"/>
    <property type="molecule type" value="Genomic_DNA"/>
</dbReference>
<feature type="transmembrane region" description="Helical" evidence="2">
    <location>
        <begin position="36"/>
        <end position="57"/>
    </location>
</feature>